<dbReference type="InterPro" id="IPR011322">
    <property type="entry name" value="N-reg_PII-like_a/b"/>
</dbReference>
<reference evidence="2" key="1">
    <citation type="journal article" date="2011" name="PLoS ONE">
        <title>Genome of a low-salinity ammonia-oxidizing archaeon determined by single-cell and metagenomic analysis.</title>
        <authorList>
            <person name="Blainey P.C."/>
            <person name="Mosier A.C."/>
            <person name="Potanina A."/>
            <person name="Francis C.A."/>
            <person name="Quake S.R."/>
        </authorList>
    </citation>
    <scope>NUCLEOTIDE SEQUENCE [LARGE SCALE GENOMIC DNA]</scope>
    <source>
        <strain evidence="2">SFB1</strain>
    </source>
</reference>
<dbReference type="AlphaFoldDB" id="F3KLW2"/>
<dbReference type="PANTHER" id="PTHR30115">
    <property type="entry name" value="NITROGEN REGULATORY PROTEIN P-II"/>
    <property type="match status" value="1"/>
</dbReference>
<dbReference type="GO" id="GO:0005524">
    <property type="term" value="F:ATP binding"/>
    <property type="evidence" value="ECO:0007669"/>
    <property type="project" value="TreeGrafter"/>
</dbReference>
<dbReference type="HOGENOM" id="CLU_082268_3_0_2"/>
<dbReference type="GO" id="GO:0006808">
    <property type="term" value="P:regulation of nitrogen utilization"/>
    <property type="evidence" value="ECO:0007669"/>
    <property type="project" value="InterPro"/>
</dbReference>
<dbReference type="GO" id="GO:0030234">
    <property type="term" value="F:enzyme regulator activity"/>
    <property type="evidence" value="ECO:0007669"/>
    <property type="project" value="InterPro"/>
</dbReference>
<dbReference type="PATRIC" id="fig|886738.10.peg.1632"/>
<organism evidence="2">
    <name type="scientific">Candidatus Nitrosarchaeum limnium SFB1</name>
    <dbReference type="NCBI Taxonomy" id="886738"/>
    <lineage>
        <taxon>Archaea</taxon>
        <taxon>Nitrososphaerota</taxon>
        <taxon>Nitrososphaeria</taxon>
        <taxon>Nitrosopumilales</taxon>
        <taxon>Nitrosopumilaceae</taxon>
        <taxon>Nitrosarchaeum</taxon>
    </lineage>
</organism>
<dbReference type="PROSITE" id="PS00638">
    <property type="entry name" value="PII_GLNB_CTER"/>
    <property type="match status" value="1"/>
</dbReference>
<evidence type="ECO:0000313" key="2">
    <source>
        <dbReference type="EMBL" id="EGG41696.1"/>
    </source>
</evidence>
<proteinExistence type="inferred from homology"/>
<dbReference type="Pfam" id="PF00543">
    <property type="entry name" value="P-II"/>
    <property type="match status" value="1"/>
</dbReference>
<dbReference type="InterPro" id="IPR017918">
    <property type="entry name" value="N-reg_PII_CS"/>
</dbReference>
<dbReference type="EMBL" id="AEGP01000050">
    <property type="protein sequence ID" value="EGG41696.1"/>
    <property type="molecule type" value="Genomic_DNA"/>
</dbReference>
<gene>
    <name evidence="2" type="ORF">Nlim_1495</name>
</gene>
<comment type="caution">
    <text evidence="2">The sequence shown here is derived from an EMBL/GenBank/DDBJ whole genome shotgun (WGS) entry which is preliminary data.</text>
</comment>
<dbReference type="GO" id="GO:0005829">
    <property type="term" value="C:cytosol"/>
    <property type="evidence" value="ECO:0007669"/>
    <property type="project" value="TreeGrafter"/>
</dbReference>
<name>F3KLW2_9ARCH</name>
<dbReference type="InterPro" id="IPR015867">
    <property type="entry name" value="N-reg_PII/ATP_PRibTrfase_C"/>
</dbReference>
<protein>
    <submittedName>
        <fullName evidence="2">Nitrogen regulatory protein PII</fullName>
    </submittedName>
</protein>
<sequence>MKRIEVIVQSEVSKQVVRAIRNTGVGGVTLIQSLGQGAGERPEIGGHQIEFNSTDVIVTVVQDSMVNSVVSAIMKVAHTGEKGDGKIFVSNIEESYDISTKEKSTELI</sequence>
<dbReference type="PANTHER" id="PTHR30115:SF11">
    <property type="entry name" value="NITROGEN REGULATORY PROTEIN P-II HOMOLOG"/>
    <property type="match status" value="1"/>
</dbReference>
<accession>F3KLW2</accession>
<dbReference type="Gene3D" id="3.30.70.120">
    <property type="match status" value="1"/>
</dbReference>
<comment type="similarity">
    <text evidence="1">Belongs to the P(II) protein family.</text>
</comment>
<dbReference type="SUPFAM" id="SSF54913">
    <property type="entry name" value="GlnB-like"/>
    <property type="match status" value="1"/>
</dbReference>
<dbReference type="PROSITE" id="PS51343">
    <property type="entry name" value="PII_GLNB_DOM"/>
    <property type="match status" value="1"/>
</dbReference>
<dbReference type="PRINTS" id="PR00340">
    <property type="entry name" value="PIIGLNB"/>
</dbReference>
<dbReference type="STRING" id="886738.Nlim_1495"/>
<dbReference type="SMART" id="SM00938">
    <property type="entry name" value="P-II"/>
    <property type="match status" value="1"/>
</dbReference>
<evidence type="ECO:0000256" key="1">
    <source>
        <dbReference type="RuleBase" id="RU003936"/>
    </source>
</evidence>
<dbReference type="Proteomes" id="UP000004348">
    <property type="component" value="Chromosome"/>
</dbReference>
<dbReference type="InterPro" id="IPR002187">
    <property type="entry name" value="N-reg_PII"/>
</dbReference>